<evidence type="ECO:0000313" key="22">
    <source>
        <dbReference type="EMBL" id="KJY82826.1"/>
    </source>
</evidence>
<dbReference type="EMBL" id="JXXV01000018">
    <property type="protein sequence ID" value="KJY82826.1"/>
    <property type="molecule type" value="Genomic_DNA"/>
</dbReference>
<feature type="binding site" evidence="18">
    <location>
        <position position="64"/>
    </location>
    <ligand>
        <name>K(+)</name>
        <dbReference type="ChEBI" id="CHEBI:29103"/>
    </ligand>
</feature>
<evidence type="ECO:0000256" key="12">
    <source>
        <dbReference type="ARBA" id="ARBA00023239"/>
    </source>
</evidence>
<name>A0A0F4NLA6_9VIBR</name>
<comment type="similarity">
    <text evidence="3 19">In the N-terminal section; belongs to the NnrE/AIBP family.</text>
</comment>
<feature type="domain" description="YjeF N-terminal" evidence="21">
    <location>
        <begin position="15"/>
        <end position="219"/>
    </location>
</feature>
<dbReference type="AlphaFoldDB" id="A0A0F4NLA6"/>
<dbReference type="PIRSF" id="PIRSF017184">
    <property type="entry name" value="Nnr"/>
    <property type="match status" value="1"/>
</dbReference>
<dbReference type="InterPro" id="IPR030677">
    <property type="entry name" value="Nnr"/>
</dbReference>
<comment type="cofactor">
    <cofactor evidence="18 19">
        <name>K(+)</name>
        <dbReference type="ChEBI" id="CHEBI:29103"/>
    </cofactor>
    <text evidence="18 19">Binds 1 potassium ion per subunit.</text>
</comment>
<dbReference type="PROSITE" id="PS51383">
    <property type="entry name" value="YJEF_C_3"/>
    <property type="match status" value="1"/>
</dbReference>
<comment type="similarity">
    <text evidence="4 19">In the C-terminal section; belongs to the NnrD/CARKD family.</text>
</comment>
<comment type="caution">
    <text evidence="22">The sequence shown here is derived from an EMBL/GenBank/DDBJ whole genome shotgun (WGS) entry which is preliminary data.</text>
</comment>
<dbReference type="InterPro" id="IPR004443">
    <property type="entry name" value="YjeF_N_dom"/>
</dbReference>
<evidence type="ECO:0000256" key="14">
    <source>
        <dbReference type="ARBA" id="ARBA00025153"/>
    </source>
</evidence>
<dbReference type="PANTHER" id="PTHR12592">
    <property type="entry name" value="ATP-DEPENDENT (S)-NAD(P)H-HYDRATE DEHYDRATASE FAMILY MEMBER"/>
    <property type="match status" value="1"/>
</dbReference>
<dbReference type="InterPro" id="IPR029056">
    <property type="entry name" value="Ribokinase-like"/>
</dbReference>
<evidence type="ECO:0000256" key="17">
    <source>
        <dbReference type="HAMAP-Rule" id="MF_01965"/>
    </source>
</evidence>
<comment type="subunit">
    <text evidence="17">Homotetramer.</text>
</comment>
<keyword evidence="6 17" id="KW-0547">Nucleotide-binding</keyword>
<dbReference type="NCBIfam" id="TIGR00197">
    <property type="entry name" value="yjeF_nterm"/>
    <property type="match status" value="1"/>
</dbReference>
<dbReference type="PROSITE" id="PS01050">
    <property type="entry name" value="YJEF_C_2"/>
    <property type="match status" value="1"/>
</dbReference>
<dbReference type="Gene3D" id="3.40.50.10260">
    <property type="entry name" value="YjeF N-terminal domain"/>
    <property type="match status" value="1"/>
</dbReference>
<evidence type="ECO:0000259" key="21">
    <source>
        <dbReference type="PROSITE" id="PS51385"/>
    </source>
</evidence>
<dbReference type="STRING" id="579748.TW81_11475"/>
<evidence type="ECO:0000256" key="10">
    <source>
        <dbReference type="ARBA" id="ARBA00023027"/>
    </source>
</evidence>
<feature type="binding site" evidence="18">
    <location>
        <begin position="133"/>
        <end position="139"/>
    </location>
    <ligand>
        <name>(6S)-NADPHX</name>
        <dbReference type="ChEBI" id="CHEBI:64076"/>
    </ligand>
</feature>
<dbReference type="InterPro" id="IPR000631">
    <property type="entry name" value="CARKD"/>
</dbReference>
<dbReference type="CDD" id="cd01171">
    <property type="entry name" value="YXKO-related"/>
    <property type="match status" value="1"/>
</dbReference>
<feature type="binding site" evidence="17">
    <location>
        <begin position="409"/>
        <end position="413"/>
    </location>
    <ligand>
        <name>AMP</name>
        <dbReference type="ChEBI" id="CHEBI:456215"/>
    </ligand>
</feature>
<dbReference type="HAMAP" id="MF_01966">
    <property type="entry name" value="NADHX_epimerase"/>
    <property type="match status" value="1"/>
</dbReference>
<sequence length="499" mass="52457">MKPELPLSLYTGQQVKLGELQAAKCAGVEMYTLMLRAGDAVYGVVKQQYPNAKRILILAGTGNNGGDGFVVAKLAKQDGLKVATYVYGDESKISGDAQTAKQEWLASGGVIRPLEMLNCQQLEADVIIDGLLGTGLTGEVRKPLQRIIKQINDTHLPVVAIDTPSGLSSETGDVLGDVVVALHTVTFIGVKQGLTTGQARAVVGDLHFAGLGIEKEFQRIAKASSQFINPSQFKAALPTRRATAHKGDNGRILCLGGNKGYAGAIRLCASASVKSGAGLVRTLCHSSSALPLQVACPEVMTQAWVEEDEALQQALAFADVIAIGPGLGTDTWAQVLYQQVTNCQLPKAVDADGLNLLALQPQHDALRIITPHPGEAARLLACTTREVEQDRFKAVIDLHKKYAGVVVLKGAGTLVYDGQDIYVCQAGSPAMATGGMGDVLTGIIAALIAQGMSLPDAAKFGVLIHSVAADQIAQQVGQIGILASEVAEQARKVINSWLS</sequence>
<keyword evidence="9 18" id="KW-0630">Potassium</keyword>
<keyword evidence="23" id="KW-1185">Reference proteome</keyword>
<comment type="catalytic activity">
    <reaction evidence="16 17 19">
        <text>(6S)-NADPHX + ADP = AMP + phosphate + NADPH + H(+)</text>
        <dbReference type="Rhea" id="RHEA:32235"/>
        <dbReference type="ChEBI" id="CHEBI:15378"/>
        <dbReference type="ChEBI" id="CHEBI:43474"/>
        <dbReference type="ChEBI" id="CHEBI:57783"/>
        <dbReference type="ChEBI" id="CHEBI:64076"/>
        <dbReference type="ChEBI" id="CHEBI:456215"/>
        <dbReference type="ChEBI" id="CHEBI:456216"/>
        <dbReference type="EC" id="4.2.1.136"/>
    </reaction>
</comment>
<dbReference type="EC" id="5.1.99.6" evidence="19"/>
<dbReference type="SUPFAM" id="SSF53613">
    <property type="entry name" value="Ribokinase-like"/>
    <property type="match status" value="1"/>
</dbReference>
<dbReference type="PROSITE" id="PS01049">
    <property type="entry name" value="YJEF_C_1"/>
    <property type="match status" value="1"/>
</dbReference>
<evidence type="ECO:0000256" key="8">
    <source>
        <dbReference type="ARBA" id="ARBA00022857"/>
    </source>
</evidence>
<reference evidence="22 23" key="1">
    <citation type="journal article" date="2015" name="BMC Genomics">
        <title>Genome mining reveals unlocked bioactive potential of marine Gram-negative bacteria.</title>
        <authorList>
            <person name="Machado H."/>
            <person name="Sonnenschein E.C."/>
            <person name="Melchiorsen J."/>
            <person name="Gram L."/>
        </authorList>
    </citation>
    <scope>NUCLEOTIDE SEQUENCE [LARGE SCALE GENOMIC DNA]</scope>
    <source>
        <strain evidence="22 23">S2757</strain>
    </source>
</reference>
<feature type="binding site" evidence="17">
    <location>
        <position position="438"/>
    </location>
    <ligand>
        <name>(6S)-NADPHX</name>
        <dbReference type="ChEBI" id="CHEBI:64076"/>
    </ligand>
</feature>
<dbReference type="GO" id="GO:0005524">
    <property type="term" value="F:ATP binding"/>
    <property type="evidence" value="ECO:0007669"/>
    <property type="project" value="UniProtKB-UniRule"/>
</dbReference>
<comment type="catalytic activity">
    <reaction evidence="2 18 19">
        <text>(6R)-NADPHX = (6S)-NADPHX</text>
        <dbReference type="Rhea" id="RHEA:32227"/>
        <dbReference type="ChEBI" id="CHEBI:64076"/>
        <dbReference type="ChEBI" id="CHEBI:64077"/>
        <dbReference type="EC" id="5.1.99.6"/>
    </reaction>
</comment>
<comment type="similarity">
    <text evidence="17">Belongs to the NnrD/CARKD family.</text>
</comment>
<dbReference type="InterPro" id="IPR017953">
    <property type="entry name" value="Carbohydrate_kinase_pred_CS"/>
</dbReference>
<dbReference type="Proteomes" id="UP000033673">
    <property type="component" value="Unassembled WGS sequence"/>
</dbReference>
<dbReference type="Pfam" id="PF03853">
    <property type="entry name" value="YjeF_N"/>
    <property type="match status" value="1"/>
</dbReference>
<dbReference type="PROSITE" id="PS51385">
    <property type="entry name" value="YJEF_N"/>
    <property type="match status" value="1"/>
</dbReference>
<dbReference type="Pfam" id="PF01256">
    <property type="entry name" value="Carb_kinase"/>
    <property type="match status" value="1"/>
</dbReference>
<keyword evidence="11 18" id="KW-0413">Isomerase</keyword>
<evidence type="ECO:0000256" key="13">
    <source>
        <dbReference type="ARBA" id="ARBA00023268"/>
    </source>
</evidence>
<evidence type="ECO:0000256" key="4">
    <source>
        <dbReference type="ARBA" id="ARBA00009524"/>
    </source>
</evidence>
<accession>A0A0F4NLA6</accession>
<evidence type="ECO:0000256" key="5">
    <source>
        <dbReference type="ARBA" id="ARBA00022723"/>
    </source>
</evidence>
<comment type="catalytic activity">
    <reaction evidence="1 18 19">
        <text>(6R)-NADHX = (6S)-NADHX</text>
        <dbReference type="Rhea" id="RHEA:32215"/>
        <dbReference type="ChEBI" id="CHEBI:64074"/>
        <dbReference type="ChEBI" id="CHEBI:64075"/>
        <dbReference type="EC" id="5.1.99.6"/>
    </reaction>
</comment>
<feature type="binding site" evidence="18">
    <location>
        <position position="162"/>
    </location>
    <ligand>
        <name>(6S)-NADPHX</name>
        <dbReference type="ChEBI" id="CHEBI:64076"/>
    </ligand>
</feature>
<comment type="cofactor">
    <cofactor evidence="17">
        <name>Mg(2+)</name>
        <dbReference type="ChEBI" id="CHEBI:18420"/>
    </cofactor>
</comment>
<dbReference type="EC" id="4.2.1.136" evidence="19"/>
<dbReference type="GO" id="GO:0052855">
    <property type="term" value="F:ADP-dependent NAD(P)H-hydrate dehydratase activity"/>
    <property type="evidence" value="ECO:0007669"/>
    <property type="project" value="UniProtKB-UniRule"/>
</dbReference>
<comment type="function">
    <text evidence="17">Catalyzes the dehydration of the S-form of NAD(P)HX at the expense of ADP, which is converted to AMP. Together with NAD(P)HX epimerase, which catalyzes the epimerization of the S- and R-forms, the enzyme allows the repair of both epimers of NAD(P)HX, a damaged form of NAD(P)H that is a result of enzymatic or heat-dependent hydration.</text>
</comment>
<dbReference type="PANTHER" id="PTHR12592:SF0">
    <property type="entry name" value="ATP-DEPENDENT (S)-NAD(P)H-HYDRATE DEHYDRATASE"/>
    <property type="match status" value="1"/>
</dbReference>
<dbReference type="OrthoDB" id="9806925at2"/>
<comment type="function">
    <text evidence="14 19">Bifunctional enzyme that catalyzes the epimerization of the S- and R-forms of NAD(P)HX and the dehydration of the S-form of NAD(P)HX at the expense of ADP, which is converted to AMP. This allows the repair of both epimers of NAD(P)HX, a damaged form of NAD(P)H that is a result of enzymatic or heat-dependent hydration.</text>
</comment>
<keyword evidence="8 17" id="KW-0521">NADP</keyword>
<evidence type="ECO:0000256" key="3">
    <source>
        <dbReference type="ARBA" id="ARBA00006001"/>
    </source>
</evidence>
<feature type="binding site" evidence="18">
    <location>
        <position position="165"/>
    </location>
    <ligand>
        <name>K(+)</name>
        <dbReference type="ChEBI" id="CHEBI:29103"/>
    </ligand>
</feature>
<keyword evidence="13" id="KW-0511">Multifunctional enzyme</keyword>
<evidence type="ECO:0000256" key="7">
    <source>
        <dbReference type="ARBA" id="ARBA00022840"/>
    </source>
</evidence>
<comment type="caution">
    <text evidence="18">Lacks conserved residue(s) required for the propagation of feature annotation.</text>
</comment>
<comment type="similarity">
    <text evidence="18">Belongs to the NnrE/AIBP family.</text>
</comment>
<dbReference type="GO" id="GO:0046496">
    <property type="term" value="P:nicotinamide nucleotide metabolic process"/>
    <property type="evidence" value="ECO:0007669"/>
    <property type="project" value="UniProtKB-UniRule"/>
</dbReference>
<feature type="binding site" evidence="17">
    <location>
        <position position="326"/>
    </location>
    <ligand>
        <name>(6S)-NADPHX</name>
        <dbReference type="ChEBI" id="CHEBI:64076"/>
    </ligand>
</feature>
<dbReference type="NCBIfam" id="TIGR00196">
    <property type="entry name" value="yjeF_cterm"/>
    <property type="match status" value="1"/>
</dbReference>
<comment type="catalytic activity">
    <reaction evidence="15 17 19">
        <text>(6S)-NADHX + ADP = AMP + phosphate + NADH + H(+)</text>
        <dbReference type="Rhea" id="RHEA:32223"/>
        <dbReference type="ChEBI" id="CHEBI:15378"/>
        <dbReference type="ChEBI" id="CHEBI:43474"/>
        <dbReference type="ChEBI" id="CHEBI:57945"/>
        <dbReference type="ChEBI" id="CHEBI:64074"/>
        <dbReference type="ChEBI" id="CHEBI:456215"/>
        <dbReference type="ChEBI" id="CHEBI:456216"/>
        <dbReference type="EC" id="4.2.1.136"/>
    </reaction>
</comment>
<feature type="binding site" evidence="17">
    <location>
        <position position="372"/>
    </location>
    <ligand>
        <name>(6S)-NADPHX</name>
        <dbReference type="ChEBI" id="CHEBI:64076"/>
    </ligand>
</feature>
<evidence type="ECO:0000256" key="6">
    <source>
        <dbReference type="ARBA" id="ARBA00022741"/>
    </source>
</evidence>
<dbReference type="GO" id="GO:0110051">
    <property type="term" value="P:metabolite repair"/>
    <property type="evidence" value="ECO:0007669"/>
    <property type="project" value="TreeGrafter"/>
</dbReference>
<dbReference type="GO" id="GO:0046872">
    <property type="term" value="F:metal ion binding"/>
    <property type="evidence" value="ECO:0007669"/>
    <property type="project" value="UniProtKB-UniRule"/>
</dbReference>
<feature type="binding site" evidence="18">
    <location>
        <begin position="63"/>
        <end position="67"/>
    </location>
    <ligand>
        <name>(6S)-NADPHX</name>
        <dbReference type="ChEBI" id="CHEBI:64076"/>
    </ligand>
</feature>
<keyword evidence="10 17" id="KW-0520">NAD</keyword>
<proteinExistence type="inferred from homology"/>
<evidence type="ECO:0000256" key="9">
    <source>
        <dbReference type="ARBA" id="ARBA00022958"/>
    </source>
</evidence>
<dbReference type="Gene3D" id="3.40.1190.20">
    <property type="match status" value="1"/>
</dbReference>
<feature type="domain" description="YjeF C-terminal" evidence="20">
    <location>
        <begin position="229"/>
        <end position="497"/>
    </location>
</feature>
<evidence type="ECO:0000256" key="16">
    <source>
        <dbReference type="ARBA" id="ARBA00049209"/>
    </source>
</evidence>
<organism evidence="22 23">
    <name type="scientific">Vibrio galatheae</name>
    <dbReference type="NCBI Taxonomy" id="579748"/>
    <lineage>
        <taxon>Bacteria</taxon>
        <taxon>Pseudomonadati</taxon>
        <taxon>Pseudomonadota</taxon>
        <taxon>Gammaproteobacteria</taxon>
        <taxon>Vibrionales</taxon>
        <taxon>Vibrionaceae</taxon>
        <taxon>Vibrio</taxon>
    </lineage>
</organism>
<gene>
    <name evidence="18" type="primary">nnrE</name>
    <name evidence="17" type="synonym">nnrD</name>
    <name evidence="22" type="ORF">TW81_11475</name>
</gene>
<evidence type="ECO:0000256" key="11">
    <source>
        <dbReference type="ARBA" id="ARBA00023235"/>
    </source>
</evidence>
<dbReference type="SUPFAM" id="SSF64153">
    <property type="entry name" value="YjeF N-terminal domain-like"/>
    <property type="match status" value="1"/>
</dbReference>
<evidence type="ECO:0000313" key="23">
    <source>
        <dbReference type="Proteomes" id="UP000033673"/>
    </source>
</evidence>
<evidence type="ECO:0000256" key="15">
    <source>
        <dbReference type="ARBA" id="ARBA00048238"/>
    </source>
</evidence>
<evidence type="ECO:0000256" key="18">
    <source>
        <dbReference type="HAMAP-Rule" id="MF_01966"/>
    </source>
</evidence>
<feature type="binding site" evidence="17">
    <location>
        <position position="264"/>
    </location>
    <ligand>
        <name>(6S)-NADPHX</name>
        <dbReference type="ChEBI" id="CHEBI:64076"/>
    </ligand>
</feature>
<dbReference type="PATRIC" id="fig|579748.3.peg.2368"/>
<dbReference type="RefSeq" id="WP_045955850.1">
    <property type="nucleotide sequence ID" value="NZ_JXXV01000018.1"/>
</dbReference>
<feature type="binding site" evidence="17">
    <location>
        <position position="437"/>
    </location>
    <ligand>
        <name>AMP</name>
        <dbReference type="ChEBI" id="CHEBI:456215"/>
    </ligand>
</feature>
<evidence type="ECO:0000256" key="19">
    <source>
        <dbReference type="PIRNR" id="PIRNR017184"/>
    </source>
</evidence>
<dbReference type="GO" id="GO:0052856">
    <property type="term" value="F:NAD(P)HX epimerase activity"/>
    <property type="evidence" value="ECO:0007669"/>
    <property type="project" value="UniProtKB-UniRule"/>
</dbReference>
<evidence type="ECO:0000259" key="20">
    <source>
        <dbReference type="PROSITE" id="PS51383"/>
    </source>
</evidence>
<evidence type="ECO:0000256" key="1">
    <source>
        <dbReference type="ARBA" id="ARBA00000013"/>
    </source>
</evidence>
<keyword evidence="12 17" id="KW-0456">Lyase</keyword>
<evidence type="ECO:0000256" key="2">
    <source>
        <dbReference type="ARBA" id="ARBA00000909"/>
    </source>
</evidence>
<comment type="function">
    <text evidence="18">Catalyzes the epimerization of the S- and R-forms of NAD(P)HX, a damaged form of NAD(P)H that is a result of enzymatic or heat-dependent hydration. This is a prerequisite for the S-specific NAD(P)H-hydrate dehydratase to allow the repair of both epimers of NAD(P)HX.</text>
</comment>
<keyword evidence="5 18" id="KW-0479">Metal-binding</keyword>
<feature type="binding site" evidence="18">
    <location>
        <position position="129"/>
    </location>
    <ligand>
        <name>K(+)</name>
        <dbReference type="ChEBI" id="CHEBI:29103"/>
    </ligand>
</feature>
<protein>
    <recommendedName>
        <fullName evidence="19">Bifunctional NAD(P)H-hydrate repair enzyme</fullName>
    </recommendedName>
    <alternativeName>
        <fullName evidence="19">Nicotinamide nucleotide repair protein</fullName>
    </alternativeName>
    <domain>
        <recommendedName>
            <fullName evidence="19">ADP-dependent (S)-NAD(P)H-hydrate dehydratase</fullName>
            <ecNumber evidence="19">4.2.1.136</ecNumber>
        </recommendedName>
        <alternativeName>
            <fullName evidence="19">ADP-dependent NAD(P)HX dehydratase</fullName>
        </alternativeName>
    </domain>
    <domain>
        <recommendedName>
            <fullName evidence="19">NAD(P)H-hydrate epimerase</fullName>
            <ecNumber evidence="19">5.1.99.6</ecNumber>
        </recommendedName>
    </domain>
</protein>
<dbReference type="HAMAP" id="MF_01965">
    <property type="entry name" value="NADHX_dehydratase"/>
    <property type="match status" value="1"/>
</dbReference>
<dbReference type="InterPro" id="IPR036652">
    <property type="entry name" value="YjeF_N_dom_sf"/>
</dbReference>
<keyword evidence="7 17" id="KW-0067">ATP-binding</keyword>